<protein>
    <submittedName>
        <fullName evidence="10">Endothelin-converting enzyme 1</fullName>
        <ecNumber evidence="10">3.4.24.71</ecNumber>
    </submittedName>
</protein>
<comment type="cofactor">
    <cofactor evidence="1">
        <name>Zn(2+)</name>
        <dbReference type="ChEBI" id="CHEBI:29105"/>
    </cofactor>
</comment>
<dbReference type="EC" id="3.4.24.71" evidence="10"/>
<evidence type="ECO:0000259" key="8">
    <source>
        <dbReference type="Pfam" id="PF01431"/>
    </source>
</evidence>
<dbReference type="InterPro" id="IPR018497">
    <property type="entry name" value="Peptidase_M13_C"/>
</dbReference>
<gene>
    <name evidence="10" type="primary">ECE-1</name>
</gene>
<dbReference type="Pfam" id="PF01431">
    <property type="entry name" value="Peptidase_M13"/>
    <property type="match status" value="1"/>
</dbReference>
<keyword evidence="7" id="KW-0812">Transmembrane</keyword>
<dbReference type="PRINTS" id="PR00786">
    <property type="entry name" value="NEPRILYSIN"/>
</dbReference>
<evidence type="ECO:0000256" key="4">
    <source>
        <dbReference type="ARBA" id="ARBA00022801"/>
    </source>
</evidence>
<dbReference type="PANTHER" id="PTHR11733:SF240">
    <property type="entry name" value="GH14155P-RELATED"/>
    <property type="match status" value="1"/>
</dbReference>
<keyword evidence="7" id="KW-1133">Transmembrane helix</keyword>
<dbReference type="Pfam" id="PF05649">
    <property type="entry name" value="Peptidase_M13_N"/>
    <property type="match status" value="1"/>
</dbReference>
<dbReference type="PANTHER" id="PTHR11733">
    <property type="entry name" value="ZINC METALLOPROTEASE FAMILY M13 NEPRILYSIN-RELATED"/>
    <property type="match status" value="1"/>
</dbReference>
<dbReference type="Gene3D" id="3.40.390.10">
    <property type="entry name" value="Collagenase (Catalytic Domain)"/>
    <property type="match status" value="1"/>
</dbReference>
<evidence type="ECO:0000256" key="1">
    <source>
        <dbReference type="ARBA" id="ARBA00001947"/>
    </source>
</evidence>
<evidence type="ECO:0000256" key="7">
    <source>
        <dbReference type="SAM" id="Phobius"/>
    </source>
</evidence>
<dbReference type="GO" id="GO:0046872">
    <property type="term" value="F:metal ion binding"/>
    <property type="evidence" value="ECO:0007669"/>
    <property type="project" value="UniProtKB-KW"/>
</dbReference>
<evidence type="ECO:0000313" key="10">
    <source>
        <dbReference type="EMBL" id="CAX74955.1"/>
    </source>
</evidence>
<evidence type="ECO:0000256" key="2">
    <source>
        <dbReference type="ARBA" id="ARBA00022670"/>
    </source>
</evidence>
<keyword evidence="6" id="KW-0482">Metalloprotease</keyword>
<dbReference type="GO" id="GO:0004222">
    <property type="term" value="F:metalloendopeptidase activity"/>
    <property type="evidence" value="ECO:0007669"/>
    <property type="project" value="UniProtKB-EC"/>
</dbReference>
<dbReference type="InterPro" id="IPR000718">
    <property type="entry name" value="Peptidase_M13"/>
</dbReference>
<feature type="domain" description="Peptidase M13 N-terminal" evidence="9">
    <location>
        <begin position="47"/>
        <end position="415"/>
    </location>
</feature>
<evidence type="ECO:0000256" key="3">
    <source>
        <dbReference type="ARBA" id="ARBA00022723"/>
    </source>
</evidence>
<dbReference type="InterPro" id="IPR024079">
    <property type="entry name" value="MetalloPept_cat_dom_sf"/>
</dbReference>
<feature type="transmembrane region" description="Helical" evidence="7">
    <location>
        <begin position="7"/>
        <end position="28"/>
    </location>
</feature>
<dbReference type="PROSITE" id="PS51885">
    <property type="entry name" value="NEPRILYSIN"/>
    <property type="match status" value="1"/>
</dbReference>
<reference evidence="10" key="2">
    <citation type="submission" date="2009-03" db="EMBL/GenBank/DDBJ databases">
        <authorList>
            <person name="Gang L."/>
        </authorList>
    </citation>
    <scope>NUCLEOTIDE SEQUENCE</scope>
    <source>
        <strain evidence="10">Anhui</strain>
    </source>
</reference>
<keyword evidence="2" id="KW-0645">Protease</keyword>
<accession>C1LJS7</accession>
<dbReference type="GO" id="GO:0005886">
    <property type="term" value="C:plasma membrane"/>
    <property type="evidence" value="ECO:0007669"/>
    <property type="project" value="TreeGrafter"/>
</dbReference>
<organism evidence="10">
    <name type="scientific">Schistosoma japonicum</name>
    <name type="common">Blood fluke</name>
    <dbReference type="NCBI Taxonomy" id="6182"/>
    <lineage>
        <taxon>Eukaryota</taxon>
        <taxon>Metazoa</taxon>
        <taxon>Spiralia</taxon>
        <taxon>Lophotrochozoa</taxon>
        <taxon>Platyhelminthes</taxon>
        <taxon>Trematoda</taxon>
        <taxon>Digenea</taxon>
        <taxon>Strigeidida</taxon>
        <taxon>Schistosomatoidea</taxon>
        <taxon>Schistosomatidae</taxon>
        <taxon>Schistosoma</taxon>
    </lineage>
</organism>
<proteinExistence type="evidence at transcript level"/>
<dbReference type="InterPro" id="IPR042089">
    <property type="entry name" value="Peptidase_M13_dom_2"/>
</dbReference>
<evidence type="ECO:0000256" key="6">
    <source>
        <dbReference type="ARBA" id="ARBA00023049"/>
    </source>
</evidence>
<dbReference type="GO" id="GO:0016485">
    <property type="term" value="P:protein processing"/>
    <property type="evidence" value="ECO:0007669"/>
    <property type="project" value="TreeGrafter"/>
</dbReference>
<reference evidence="10" key="1">
    <citation type="journal article" date="2009" name="Nature">
        <title>The Schistosoma japonicum genome reveals features of host-parasite interplay.</title>
        <authorList>
            <person name="Liu F."/>
            <person name="Zhou Y."/>
            <person name="Wang Z.Q."/>
            <person name="Lu G."/>
            <person name="Zheng H."/>
            <person name="Brindley P.J."/>
            <person name="McManus D.P."/>
            <person name="Blair D."/>
            <person name="Zhang Q.H."/>
            <person name="Zhong Y."/>
            <person name="Wang S."/>
            <person name="Han Z.G."/>
            <person name="Chen Z."/>
        </authorList>
    </citation>
    <scope>NUCLEOTIDE SEQUENCE</scope>
    <source>
        <strain evidence="10">Anhui</strain>
    </source>
</reference>
<keyword evidence="7" id="KW-0472">Membrane</keyword>
<keyword evidence="5" id="KW-0862">Zinc</keyword>
<keyword evidence="3" id="KW-0479">Metal-binding</keyword>
<sequence>MNRKTGAIVTGASFGTVAMLFLTAYFLVNNEQLTNDLQNPPQFTDACSDFYKYSCRQWEEEHRLLNETKSMNTFSEAETNVNNYFMSIISDDTYSKHDPHLQAARTFYKSCLQTRTLQAFRSTYFHLIEEQFGKWDLMPSTSQNPNVPNIDDKDLTDLYLPLISNLGTSPLFSLEINPQTRSIDIYPGFLSADLNTDKDQIETLVHGFNFVLNKLGILELNKKKVNDAIELMKKLSAKIDNPELSPYEELQRPITLDELNSICPHIQWGPLLKEILGEAEYEDYEGLPITIGGKYELEVRCQQQDLEIGKQRRTFQTMVIMNFILEASKNMLLLSTSSSQTDLATGCIRRLQETFPWTLEKYYIPSHVNETHKKTLTDMFEEIKQTVSKLISENTWVDEAQRLYLLDKIQKVELFALYTNLDDSKKKEEISAIYKRRMEVGNYYSNELCVLKAQRLDQLRSNLFAFDVSLSSQPSFLPLAHYIPKTNLIHINAGIIQPRTFSEEDDIWSRFGSMGTTLGHEITHSIDSLGIYYDVSENYQDPEFYQTLANKILIKAQCFQRQYAAYGVKSDKIAKYAVVDELLADNFGLKTSFNTYRRLLMEQANHVSQDAHSIHEHDRTFFIKFAQNLCEHYPADVVDEYLENSEYVLGSDRVNGAVSNSKEFADAFSCPPDSPMNPQIKCGVW</sequence>
<dbReference type="Gene3D" id="1.10.1380.10">
    <property type="entry name" value="Neutral endopeptidase , domain2"/>
    <property type="match status" value="1"/>
</dbReference>
<evidence type="ECO:0000259" key="9">
    <source>
        <dbReference type="Pfam" id="PF05649"/>
    </source>
</evidence>
<dbReference type="InterPro" id="IPR008753">
    <property type="entry name" value="Peptidase_M13_N"/>
</dbReference>
<keyword evidence="4 10" id="KW-0378">Hydrolase</keyword>
<dbReference type="SUPFAM" id="SSF55486">
    <property type="entry name" value="Metalloproteases ('zincins'), catalytic domain"/>
    <property type="match status" value="1"/>
</dbReference>
<name>C1LJS7_SCHJA</name>
<feature type="domain" description="Peptidase M13 C-terminal" evidence="8">
    <location>
        <begin position="480"/>
        <end position="683"/>
    </location>
</feature>
<dbReference type="EMBL" id="FN319227">
    <property type="protein sequence ID" value="CAX74955.1"/>
    <property type="molecule type" value="mRNA"/>
</dbReference>
<dbReference type="AlphaFoldDB" id="C1LJS7"/>
<dbReference type="CDD" id="cd08662">
    <property type="entry name" value="M13"/>
    <property type="match status" value="1"/>
</dbReference>
<evidence type="ECO:0000256" key="5">
    <source>
        <dbReference type="ARBA" id="ARBA00022833"/>
    </source>
</evidence>